<dbReference type="SUPFAM" id="SSF53383">
    <property type="entry name" value="PLP-dependent transferases"/>
    <property type="match status" value="1"/>
</dbReference>
<dbReference type="InterPro" id="IPR049943">
    <property type="entry name" value="Ser_HO-MeTrfase-like"/>
</dbReference>
<dbReference type="GO" id="GO:0005634">
    <property type="term" value="C:nucleus"/>
    <property type="evidence" value="ECO:0007669"/>
    <property type="project" value="TreeGrafter"/>
</dbReference>
<dbReference type="GO" id="GO:0030170">
    <property type="term" value="F:pyridoxal phosphate binding"/>
    <property type="evidence" value="ECO:0007669"/>
    <property type="project" value="InterPro"/>
</dbReference>
<name>A0AAJ6QUV9_9ACAR</name>
<comment type="function">
    <text evidence="2 9">Interconversion of serine and glycine.</text>
</comment>
<dbReference type="Gene3D" id="3.90.1150.10">
    <property type="entry name" value="Aspartate Aminotransferase, domain 1"/>
    <property type="match status" value="1"/>
</dbReference>
<dbReference type="HAMAP" id="MF_00051">
    <property type="entry name" value="SHMT"/>
    <property type="match status" value="1"/>
</dbReference>
<sequence>MSSSMVSQLTDVDPEIANLIKKEKHRQCTGLEMIASENFTSLAVTQCLGSCLTNKYSEGYPGQRYYGGNEFIDQIETLCQTRALSTYGCNPAEWGINVQPYSGSPANFEVYTAVVEPHGRIMGLDLPDGGHLTHGFFTEKKKISATSIFFESMPYKVDAQTGLIDYDMLQKTALLFKPKLIIAGVSCYPRHLDYKRFRQIADSVGAYLLADMAHISGIVAAKIGPNPFEYCDLVTSTTHKTLRGPRSGVIFYRKGVRSIDAKGNKTMYDLEERITASVFPGLQGGPHNNAIAGVAVAMKLAASTEFQEYQRQVVANAQTLAKELMSKGYKIVTNGTDNHIVWVDLRPKGVNGARVERVLELISVACNKNTVPGDKSAMNPGGIRLGTPALTTRGLKEEDIKRVAELIHNGVELALEVKASCTTTQLKEFKDKLEVEPFRSKLETKRKEVEAFAGKFFMPGLADM</sequence>
<dbReference type="GO" id="GO:0035999">
    <property type="term" value="P:tetrahydrofolate interconversion"/>
    <property type="evidence" value="ECO:0007669"/>
    <property type="project" value="InterPro"/>
</dbReference>
<comment type="similarity">
    <text evidence="4 9">Belongs to the SHMT family.</text>
</comment>
<dbReference type="CDD" id="cd00378">
    <property type="entry name" value="SHMT"/>
    <property type="match status" value="1"/>
</dbReference>
<dbReference type="PIRSF" id="PIRSF000412">
    <property type="entry name" value="SHMT"/>
    <property type="match status" value="1"/>
</dbReference>
<dbReference type="PROSITE" id="PS00096">
    <property type="entry name" value="SHMT"/>
    <property type="match status" value="1"/>
</dbReference>
<evidence type="ECO:0000256" key="9">
    <source>
        <dbReference type="RuleBase" id="RU000585"/>
    </source>
</evidence>
<dbReference type="PANTHER" id="PTHR11680">
    <property type="entry name" value="SERINE HYDROXYMETHYLTRANSFERASE"/>
    <property type="match status" value="1"/>
</dbReference>
<evidence type="ECO:0000256" key="8">
    <source>
        <dbReference type="PIRSR" id="PIRSR000412-50"/>
    </source>
</evidence>
<gene>
    <name evidence="12" type="primary">LOC100908317</name>
</gene>
<dbReference type="InterPro" id="IPR015424">
    <property type="entry name" value="PyrdxlP-dep_Trfase"/>
</dbReference>
<evidence type="ECO:0000313" key="11">
    <source>
        <dbReference type="Proteomes" id="UP000694867"/>
    </source>
</evidence>
<accession>A0AAJ6QUV9</accession>
<dbReference type="AlphaFoldDB" id="A0AAJ6QUV9"/>
<proteinExistence type="inferred from homology"/>
<comment type="catalytic activity">
    <reaction evidence="9">
        <text>(6R)-5,10-methylene-5,6,7,8-tetrahydrofolate + glycine + H2O = (6S)-5,6,7,8-tetrahydrofolate + L-serine</text>
        <dbReference type="Rhea" id="RHEA:15481"/>
        <dbReference type="ChEBI" id="CHEBI:15377"/>
        <dbReference type="ChEBI" id="CHEBI:15636"/>
        <dbReference type="ChEBI" id="CHEBI:33384"/>
        <dbReference type="ChEBI" id="CHEBI:57305"/>
        <dbReference type="ChEBI" id="CHEBI:57453"/>
        <dbReference type="EC" id="2.1.2.1"/>
    </reaction>
</comment>
<dbReference type="GO" id="GO:0004372">
    <property type="term" value="F:glycine hydroxymethyltransferase activity"/>
    <property type="evidence" value="ECO:0007669"/>
    <property type="project" value="UniProtKB-EC"/>
</dbReference>
<dbReference type="InterPro" id="IPR001085">
    <property type="entry name" value="Ser_HO-MeTrfase"/>
</dbReference>
<evidence type="ECO:0000259" key="10">
    <source>
        <dbReference type="Pfam" id="PF00464"/>
    </source>
</evidence>
<reference evidence="12" key="1">
    <citation type="submission" date="2025-08" db="UniProtKB">
        <authorList>
            <consortium name="RefSeq"/>
        </authorList>
    </citation>
    <scope>IDENTIFICATION</scope>
</reference>
<evidence type="ECO:0000256" key="7">
    <source>
        <dbReference type="ARBA" id="ARBA00022898"/>
    </source>
</evidence>
<dbReference type="InterPro" id="IPR015421">
    <property type="entry name" value="PyrdxlP-dep_Trfase_major"/>
</dbReference>
<comment type="pathway">
    <text evidence="3 9">One-carbon metabolism; tetrahydrofolate interconversion.</text>
</comment>
<protein>
    <recommendedName>
        <fullName evidence="9">Serine hydroxymethyltransferase</fullName>
        <ecNumber evidence="9">2.1.2.1</ecNumber>
    </recommendedName>
</protein>
<dbReference type="GO" id="GO:0005739">
    <property type="term" value="C:mitochondrion"/>
    <property type="evidence" value="ECO:0007669"/>
    <property type="project" value="TreeGrafter"/>
</dbReference>
<dbReference type="InterPro" id="IPR015422">
    <property type="entry name" value="PyrdxlP-dep_Trfase_small"/>
</dbReference>
<keyword evidence="5 9" id="KW-0554">One-carbon metabolism</keyword>
<evidence type="ECO:0000313" key="12">
    <source>
        <dbReference type="RefSeq" id="XP_003744867.1"/>
    </source>
</evidence>
<dbReference type="CTD" id="31524"/>
<dbReference type="PANTHER" id="PTHR11680:SF59">
    <property type="entry name" value="SERINE HYDROXYMETHYLTRANSFERASE, CYTOSOLIC"/>
    <property type="match status" value="1"/>
</dbReference>
<feature type="domain" description="Serine hydroxymethyltransferase-like" evidence="10">
    <location>
        <begin position="9"/>
        <end position="407"/>
    </location>
</feature>
<evidence type="ECO:0000256" key="3">
    <source>
        <dbReference type="ARBA" id="ARBA00004777"/>
    </source>
</evidence>
<keyword evidence="6 9" id="KW-0808">Transferase</keyword>
<feature type="modified residue" description="N6-(pyridoxal phosphate)lysine" evidence="8">
    <location>
        <position position="240"/>
    </location>
</feature>
<dbReference type="GeneID" id="100908317"/>
<comment type="cofactor">
    <cofactor evidence="1 8 9">
        <name>pyridoxal 5'-phosphate</name>
        <dbReference type="ChEBI" id="CHEBI:597326"/>
    </cofactor>
</comment>
<dbReference type="Pfam" id="PF00464">
    <property type="entry name" value="SHMT"/>
    <property type="match status" value="1"/>
</dbReference>
<keyword evidence="7 8" id="KW-0663">Pyridoxal phosphate</keyword>
<keyword evidence="11" id="KW-1185">Reference proteome</keyword>
<evidence type="ECO:0000256" key="4">
    <source>
        <dbReference type="ARBA" id="ARBA00006376"/>
    </source>
</evidence>
<dbReference type="InterPro" id="IPR019798">
    <property type="entry name" value="Ser_HO-MeTrfase_PLP_BS"/>
</dbReference>
<dbReference type="Proteomes" id="UP000694867">
    <property type="component" value="Unplaced"/>
</dbReference>
<dbReference type="GO" id="GO:0019264">
    <property type="term" value="P:glycine biosynthetic process from serine"/>
    <property type="evidence" value="ECO:0007669"/>
    <property type="project" value="InterPro"/>
</dbReference>
<dbReference type="RefSeq" id="XP_003744867.1">
    <property type="nucleotide sequence ID" value="XM_003744819.1"/>
</dbReference>
<dbReference type="KEGG" id="goe:100908317"/>
<evidence type="ECO:0000256" key="5">
    <source>
        <dbReference type="ARBA" id="ARBA00022563"/>
    </source>
</evidence>
<dbReference type="Gene3D" id="3.40.640.10">
    <property type="entry name" value="Type I PLP-dependent aspartate aminotransferase-like (Major domain)"/>
    <property type="match status" value="1"/>
</dbReference>
<evidence type="ECO:0000256" key="2">
    <source>
        <dbReference type="ARBA" id="ARBA00002224"/>
    </source>
</evidence>
<evidence type="ECO:0000256" key="6">
    <source>
        <dbReference type="ARBA" id="ARBA00022679"/>
    </source>
</evidence>
<evidence type="ECO:0000256" key="1">
    <source>
        <dbReference type="ARBA" id="ARBA00001933"/>
    </source>
</evidence>
<organism evidence="11 12">
    <name type="scientific">Galendromus occidentalis</name>
    <name type="common">western predatory mite</name>
    <dbReference type="NCBI Taxonomy" id="34638"/>
    <lineage>
        <taxon>Eukaryota</taxon>
        <taxon>Metazoa</taxon>
        <taxon>Ecdysozoa</taxon>
        <taxon>Arthropoda</taxon>
        <taxon>Chelicerata</taxon>
        <taxon>Arachnida</taxon>
        <taxon>Acari</taxon>
        <taxon>Parasitiformes</taxon>
        <taxon>Mesostigmata</taxon>
        <taxon>Gamasina</taxon>
        <taxon>Phytoseioidea</taxon>
        <taxon>Phytoseiidae</taxon>
        <taxon>Typhlodrominae</taxon>
        <taxon>Galendromus</taxon>
    </lineage>
</organism>
<dbReference type="FunFam" id="3.40.640.10:FF:000050">
    <property type="entry name" value="Serine hydroxymethyltransferase"/>
    <property type="match status" value="1"/>
</dbReference>
<dbReference type="NCBIfam" id="NF000586">
    <property type="entry name" value="PRK00011.1"/>
    <property type="match status" value="1"/>
</dbReference>
<dbReference type="InterPro" id="IPR039429">
    <property type="entry name" value="SHMT-like_dom"/>
</dbReference>
<dbReference type="EC" id="2.1.2.1" evidence="9"/>